<dbReference type="PANTHER" id="PTHR31674:SF83">
    <property type="entry name" value="B3 DOMAIN-CONTAINING PROTEIN REM10-LIKE"/>
    <property type="match status" value="1"/>
</dbReference>
<dbReference type="PANTHER" id="PTHR31674">
    <property type="entry name" value="B3 DOMAIN-CONTAINING PROTEIN REM-LIKE 3-RELATED"/>
    <property type="match status" value="1"/>
</dbReference>
<dbReference type="AlphaFoldDB" id="A0ABD2VB74"/>
<keyword evidence="5" id="KW-0539">Nucleus</keyword>
<evidence type="ECO:0000256" key="2">
    <source>
        <dbReference type="ARBA" id="ARBA00023015"/>
    </source>
</evidence>
<dbReference type="SMART" id="SM01019">
    <property type="entry name" value="B3"/>
    <property type="match status" value="1"/>
</dbReference>
<protein>
    <recommendedName>
        <fullName evidence="7">TF-B3 domain-containing protein</fullName>
    </recommendedName>
</protein>
<dbReference type="InterPro" id="IPR015300">
    <property type="entry name" value="DNA-bd_pseudobarrel_sf"/>
</dbReference>
<dbReference type="Gene3D" id="2.40.330.10">
    <property type="entry name" value="DNA-binding pseudobarrel domain"/>
    <property type="match status" value="1"/>
</dbReference>
<feature type="compositionally biased region" description="Acidic residues" evidence="6">
    <location>
        <begin position="94"/>
        <end position="104"/>
    </location>
</feature>
<evidence type="ECO:0000313" key="8">
    <source>
        <dbReference type="EMBL" id="KAL3377382.1"/>
    </source>
</evidence>
<keyword evidence="2" id="KW-0805">Transcription regulation</keyword>
<evidence type="ECO:0000313" key="9">
    <source>
        <dbReference type="Proteomes" id="UP001627284"/>
    </source>
</evidence>
<proteinExistence type="predicted"/>
<comment type="caution">
    <text evidence="8">The sequence shown here is derived from an EMBL/GenBank/DDBJ whole genome shotgun (WGS) entry which is preliminary data.</text>
</comment>
<dbReference type="SUPFAM" id="SSF101936">
    <property type="entry name" value="DNA-binding pseudobarrel domain"/>
    <property type="match status" value="1"/>
</dbReference>
<name>A0ABD2VB74_9SOLN</name>
<dbReference type="GO" id="GO:0003677">
    <property type="term" value="F:DNA binding"/>
    <property type="evidence" value="ECO:0007669"/>
    <property type="project" value="UniProtKB-KW"/>
</dbReference>
<evidence type="ECO:0000259" key="7">
    <source>
        <dbReference type="PROSITE" id="PS50863"/>
    </source>
</evidence>
<dbReference type="Pfam" id="PF02362">
    <property type="entry name" value="B3"/>
    <property type="match status" value="1"/>
</dbReference>
<keyword evidence="9" id="KW-1185">Reference proteome</keyword>
<sequence length="138" mass="16217">MILPQQFAIANGLTHKKCALIVRDERQRSWNLKLSSSNSRTRVYIGDGWRKFAEENFLKEGDRLMFEIVTNGETPIWKFRVVTHGETPMKKSQDEDEDEYEDKDETTYDKSFGQPHFECIIRQYCLSKGFMVSLKITI</sequence>
<evidence type="ECO:0000256" key="4">
    <source>
        <dbReference type="ARBA" id="ARBA00023163"/>
    </source>
</evidence>
<dbReference type="CDD" id="cd10017">
    <property type="entry name" value="B3_DNA"/>
    <property type="match status" value="1"/>
</dbReference>
<keyword evidence="4" id="KW-0804">Transcription</keyword>
<organism evidence="8 9">
    <name type="scientific">Solanum stoloniferum</name>
    <dbReference type="NCBI Taxonomy" id="62892"/>
    <lineage>
        <taxon>Eukaryota</taxon>
        <taxon>Viridiplantae</taxon>
        <taxon>Streptophyta</taxon>
        <taxon>Embryophyta</taxon>
        <taxon>Tracheophyta</taxon>
        <taxon>Spermatophyta</taxon>
        <taxon>Magnoliopsida</taxon>
        <taxon>eudicotyledons</taxon>
        <taxon>Gunneridae</taxon>
        <taxon>Pentapetalae</taxon>
        <taxon>asterids</taxon>
        <taxon>lamiids</taxon>
        <taxon>Solanales</taxon>
        <taxon>Solanaceae</taxon>
        <taxon>Solanoideae</taxon>
        <taxon>Solaneae</taxon>
        <taxon>Solanum</taxon>
    </lineage>
</organism>
<comment type="subcellular location">
    <subcellularLocation>
        <location evidence="1">Nucleus</location>
    </subcellularLocation>
</comment>
<dbReference type="InterPro" id="IPR039218">
    <property type="entry name" value="REM_fam"/>
</dbReference>
<evidence type="ECO:0000256" key="3">
    <source>
        <dbReference type="ARBA" id="ARBA00023125"/>
    </source>
</evidence>
<evidence type="ECO:0000256" key="6">
    <source>
        <dbReference type="SAM" id="MobiDB-lite"/>
    </source>
</evidence>
<dbReference type="Proteomes" id="UP001627284">
    <property type="component" value="Unassembled WGS sequence"/>
</dbReference>
<keyword evidence="3" id="KW-0238">DNA-binding</keyword>
<dbReference type="GO" id="GO:0005634">
    <property type="term" value="C:nucleus"/>
    <property type="evidence" value="ECO:0007669"/>
    <property type="project" value="UniProtKB-SubCell"/>
</dbReference>
<evidence type="ECO:0000256" key="1">
    <source>
        <dbReference type="ARBA" id="ARBA00004123"/>
    </source>
</evidence>
<gene>
    <name evidence="8" type="ORF">AABB24_003671</name>
</gene>
<evidence type="ECO:0000256" key="5">
    <source>
        <dbReference type="ARBA" id="ARBA00023242"/>
    </source>
</evidence>
<dbReference type="PROSITE" id="PS50863">
    <property type="entry name" value="B3"/>
    <property type="match status" value="1"/>
</dbReference>
<accession>A0ABD2VB74</accession>
<feature type="domain" description="TF-B3" evidence="7">
    <location>
        <begin position="1"/>
        <end position="82"/>
    </location>
</feature>
<reference evidence="8 9" key="1">
    <citation type="submission" date="2024-05" db="EMBL/GenBank/DDBJ databases">
        <title>De novo assembly of an allotetraploid wild potato.</title>
        <authorList>
            <person name="Hosaka A.J."/>
        </authorList>
    </citation>
    <scope>NUCLEOTIDE SEQUENCE [LARGE SCALE GENOMIC DNA]</scope>
    <source>
        <tissue evidence="8">Young leaves</tissue>
    </source>
</reference>
<feature type="region of interest" description="Disordered" evidence="6">
    <location>
        <begin position="88"/>
        <end position="107"/>
    </location>
</feature>
<dbReference type="InterPro" id="IPR003340">
    <property type="entry name" value="B3_DNA-bd"/>
</dbReference>
<dbReference type="EMBL" id="JBJKTR010000002">
    <property type="protein sequence ID" value="KAL3377382.1"/>
    <property type="molecule type" value="Genomic_DNA"/>
</dbReference>